<dbReference type="Pfam" id="PF00512">
    <property type="entry name" value="HisKA"/>
    <property type="match status" value="1"/>
</dbReference>
<keyword evidence="8" id="KW-0732">Signal</keyword>
<evidence type="ECO:0000256" key="8">
    <source>
        <dbReference type="SAM" id="SignalP"/>
    </source>
</evidence>
<evidence type="ECO:0000256" key="3">
    <source>
        <dbReference type="ARBA" id="ARBA00022553"/>
    </source>
</evidence>
<dbReference type="Gene3D" id="3.30.565.10">
    <property type="entry name" value="Histidine kinase-like ATPase, C-terminal domain"/>
    <property type="match status" value="1"/>
</dbReference>
<comment type="caution">
    <text evidence="12">The sequence shown here is derived from an EMBL/GenBank/DDBJ whole genome shotgun (WGS) entry which is preliminary data.</text>
</comment>
<dbReference type="SMART" id="SM00387">
    <property type="entry name" value="HATPase_c"/>
    <property type="match status" value="1"/>
</dbReference>
<dbReference type="InterPro" id="IPR036097">
    <property type="entry name" value="HisK_dim/P_sf"/>
</dbReference>
<dbReference type="InterPro" id="IPR004358">
    <property type="entry name" value="Sig_transdc_His_kin-like_C"/>
</dbReference>
<keyword evidence="5" id="KW-0238">DNA-binding</keyword>
<dbReference type="SMART" id="SM00448">
    <property type="entry name" value="REC"/>
    <property type="match status" value="1"/>
</dbReference>
<dbReference type="InterPro" id="IPR009057">
    <property type="entry name" value="Homeodomain-like_sf"/>
</dbReference>
<dbReference type="InterPro" id="IPR001789">
    <property type="entry name" value="Sig_transdc_resp-reg_receiver"/>
</dbReference>
<dbReference type="PROSITE" id="PS50110">
    <property type="entry name" value="RESPONSE_REGULATORY"/>
    <property type="match status" value="1"/>
</dbReference>
<dbReference type="InterPro" id="IPR011006">
    <property type="entry name" value="CheY-like_superfamily"/>
</dbReference>
<dbReference type="RefSeq" id="WP_381528636.1">
    <property type="nucleotide sequence ID" value="NZ_JBHULN010000035.1"/>
</dbReference>
<evidence type="ECO:0000256" key="7">
    <source>
        <dbReference type="PROSITE-ProRule" id="PRU00169"/>
    </source>
</evidence>
<feature type="modified residue" description="4-aspartylphosphate" evidence="7">
    <location>
        <position position="1164"/>
    </location>
</feature>
<dbReference type="Pfam" id="PF07494">
    <property type="entry name" value="Reg_prop"/>
    <property type="match status" value="1"/>
</dbReference>
<dbReference type="EC" id="2.7.13.3" evidence="2"/>
<organism evidence="12 13">
    <name type="scientific">Spirosoma soli</name>
    <dbReference type="NCBI Taxonomy" id="1770529"/>
    <lineage>
        <taxon>Bacteria</taxon>
        <taxon>Pseudomonadati</taxon>
        <taxon>Bacteroidota</taxon>
        <taxon>Cytophagia</taxon>
        <taxon>Cytophagales</taxon>
        <taxon>Cytophagaceae</taxon>
        <taxon>Spirosoma</taxon>
    </lineage>
</organism>
<evidence type="ECO:0000256" key="4">
    <source>
        <dbReference type="ARBA" id="ARBA00023015"/>
    </source>
</evidence>
<keyword evidence="12" id="KW-0547">Nucleotide-binding</keyword>
<keyword evidence="12" id="KW-0067">ATP-binding</keyword>
<dbReference type="Gene3D" id="1.10.10.60">
    <property type="entry name" value="Homeodomain-like"/>
    <property type="match status" value="1"/>
</dbReference>
<dbReference type="InterPro" id="IPR005467">
    <property type="entry name" value="His_kinase_dom"/>
</dbReference>
<dbReference type="PANTHER" id="PTHR43547:SF2">
    <property type="entry name" value="HYBRID SIGNAL TRANSDUCTION HISTIDINE KINASE C"/>
    <property type="match status" value="1"/>
</dbReference>
<feature type="domain" description="Response regulatory" evidence="11">
    <location>
        <begin position="1116"/>
        <end position="1231"/>
    </location>
</feature>
<dbReference type="Proteomes" id="UP001597469">
    <property type="component" value="Unassembled WGS sequence"/>
</dbReference>
<evidence type="ECO:0000259" key="11">
    <source>
        <dbReference type="PROSITE" id="PS50110"/>
    </source>
</evidence>
<keyword evidence="13" id="KW-1185">Reference proteome</keyword>
<dbReference type="InterPro" id="IPR003661">
    <property type="entry name" value="HisK_dim/P_dom"/>
</dbReference>
<dbReference type="EMBL" id="JBHULN010000035">
    <property type="protein sequence ID" value="MFD2574620.1"/>
    <property type="molecule type" value="Genomic_DNA"/>
</dbReference>
<proteinExistence type="predicted"/>
<dbReference type="PANTHER" id="PTHR43547">
    <property type="entry name" value="TWO-COMPONENT HISTIDINE KINASE"/>
    <property type="match status" value="1"/>
</dbReference>
<dbReference type="InterPro" id="IPR003594">
    <property type="entry name" value="HATPase_dom"/>
</dbReference>
<dbReference type="CDD" id="cd17574">
    <property type="entry name" value="REC_OmpR"/>
    <property type="match status" value="1"/>
</dbReference>
<dbReference type="SMART" id="SM00342">
    <property type="entry name" value="HTH_ARAC"/>
    <property type="match status" value="1"/>
</dbReference>
<evidence type="ECO:0000256" key="5">
    <source>
        <dbReference type="ARBA" id="ARBA00023125"/>
    </source>
</evidence>
<dbReference type="InterPro" id="IPR018060">
    <property type="entry name" value="HTH_AraC"/>
</dbReference>
<name>A0ABW5MC83_9BACT</name>
<evidence type="ECO:0000259" key="10">
    <source>
        <dbReference type="PROSITE" id="PS50109"/>
    </source>
</evidence>
<dbReference type="SUPFAM" id="SSF47384">
    <property type="entry name" value="Homodimeric domain of signal transducing histidine kinase"/>
    <property type="match status" value="1"/>
</dbReference>
<dbReference type="SUPFAM" id="SSF55874">
    <property type="entry name" value="ATPase domain of HSP90 chaperone/DNA topoisomerase II/histidine kinase"/>
    <property type="match status" value="1"/>
</dbReference>
<dbReference type="Gene3D" id="2.130.10.10">
    <property type="entry name" value="YVTN repeat-like/Quinoprotein amine dehydrogenase"/>
    <property type="match status" value="3"/>
</dbReference>
<dbReference type="Pfam" id="PF12833">
    <property type="entry name" value="HTH_18"/>
    <property type="match status" value="1"/>
</dbReference>
<dbReference type="PROSITE" id="PS00041">
    <property type="entry name" value="HTH_ARAC_FAMILY_1"/>
    <property type="match status" value="1"/>
</dbReference>
<dbReference type="InterPro" id="IPR011047">
    <property type="entry name" value="Quinoprotein_ADH-like_sf"/>
</dbReference>
<feature type="domain" description="Histidine kinase" evidence="10">
    <location>
        <begin position="852"/>
        <end position="1069"/>
    </location>
</feature>
<reference evidence="13" key="1">
    <citation type="journal article" date="2019" name="Int. J. Syst. Evol. Microbiol.">
        <title>The Global Catalogue of Microorganisms (GCM) 10K type strain sequencing project: providing services to taxonomists for standard genome sequencing and annotation.</title>
        <authorList>
            <consortium name="The Broad Institute Genomics Platform"/>
            <consortium name="The Broad Institute Genome Sequencing Center for Infectious Disease"/>
            <person name="Wu L."/>
            <person name="Ma J."/>
        </authorList>
    </citation>
    <scope>NUCLEOTIDE SEQUENCE [LARGE SCALE GENOMIC DNA]</scope>
    <source>
        <strain evidence="13">KCTC 42805</strain>
    </source>
</reference>
<dbReference type="InterPro" id="IPR011123">
    <property type="entry name" value="Y_Y_Y"/>
</dbReference>
<dbReference type="CDD" id="cd16922">
    <property type="entry name" value="HATPase_EvgS-ArcB-TorS-like"/>
    <property type="match status" value="1"/>
</dbReference>
<evidence type="ECO:0000256" key="2">
    <source>
        <dbReference type="ARBA" id="ARBA00012438"/>
    </source>
</evidence>
<sequence>MRLVCLFLLIPFWGFAQPTRHITKGWQELTISDGLSQGMIFGVAQDQKGFVWVATKDGLNRYDGHNFTVFTHNPYNKYSLSDNACSALMIDRRGRLWVGTLNQGLNLYDPQTQRFYHIDISDRHSANAGNYEVRFLAEDPEENIWVNTDQGKLFRITLPNELKTGYPKSTNFTDQATFRQIPLAGMVGNASAHHIRFRADGTAIVGTTSGLCTFNWRRMVDMKPINILPRSWELSDNVSMGDYWFSATNHHIHGWQGATHKAIRLPDQTVSVVVKKIDPNTVAVATLEYLWLMSPAQLLAQESLNPDNAFTVMPPNLYGLRTLNKDNTGLIWIGTGGYGLRVFNPRVKQFKTYLPNTSLTYLFEDQQGRSYAHFMDHYGQLDRVKNRLVPFLNEKTPRKWQSYLMQSKAGFFWTSNNDNRGRYYLLKYSTDWRLLNTYPLPTQTVLGIYLNQTIEDKMGQLWIGATKGNLLRFNPVTETFTVFSYAHLLPQSGAETETYVLYFDQSGTLWIGTPRGLVRADHPLTKPSFSLYKNSDADQQSLSNNAVSNMVDDPYEPLRYLWVSTKGGGLERLDKQTRSAGQGQFRHFTEAQGLPNKVVYGILVDEFKNLWMSTNRGLAQFNPRTFTFRNFTKADGLQDDEFNTGSFFKAASGKLMFGGINGLTEFNPRDIAGKVTVPQAHIVGLRINNEPVAVGAPDGILSKSLETVPAIDLSYDQNGVTLEFAVMDFTNPAKNRYRYRLKGIDDNWVAGGTNRFANYAQLPAGSYTLQMMGSSDGQNWSKPVELQIRVHPPLYRTWWAYLFYAIIVGVSGWQLYRVQTQRLLLEQRLVYEQKEASRLSELDGLKTQFFTNISHEFRTPLTLILGPLTDLTKRLPGEPLLGLMERNGQRLLGLINQLLDLSKLEAGQLKAEPEWGDMAAFFRTLAASFSSLADSRQIRFTFSQNRQECPASFDVDKLEKITTNLLANAFKFTPSGNEVRMSVHYEPSGQPERVKLTIADTGIGIAPEHAAHIFERFYQVDGRSNRAYEGTGIGLALVHELVKVLGGTVDVTSTEGVGTSFVVSLPLDNRQTTRTEPAPTTQAAGSSVVVSFNDEHDNKLEETGVSETRPNGTENMLLIIDDNADIRGYVKSIFAADYQILEAVDGVDGLEKATASLPDLVICDLMMPRLDGFGFCKVLKSQEATSHIPVVMLTAKAAVEDRIEGFELGADDYLTKPFNRAEIQARVRNLIQQRQRLYQRFARVVPEPAGAMNVVTPGESVEPPQPTLLKAEQQFLDRLMAVVVQHIDQVDFTVEDLAEAVNMSRVQLHRKLKALTNSTATGYIRNLRLARAAELLMTGEESVSQVAYAVGFDNLSYFAKVFQERYGVLPSQYGRVNPDRL</sequence>
<dbReference type="SMART" id="SM00388">
    <property type="entry name" value="HisKA"/>
    <property type="match status" value="1"/>
</dbReference>
<feature type="chain" id="PRO_5045379948" description="histidine kinase" evidence="8">
    <location>
        <begin position="17"/>
        <end position="1381"/>
    </location>
</feature>
<evidence type="ECO:0000313" key="12">
    <source>
        <dbReference type="EMBL" id="MFD2574620.1"/>
    </source>
</evidence>
<dbReference type="PRINTS" id="PR00344">
    <property type="entry name" value="BCTRLSENSOR"/>
</dbReference>
<dbReference type="PROSITE" id="PS50109">
    <property type="entry name" value="HIS_KIN"/>
    <property type="match status" value="1"/>
</dbReference>
<dbReference type="PROSITE" id="PS01124">
    <property type="entry name" value="HTH_ARAC_FAMILY_2"/>
    <property type="match status" value="1"/>
</dbReference>
<dbReference type="Pfam" id="PF00072">
    <property type="entry name" value="Response_reg"/>
    <property type="match status" value="1"/>
</dbReference>
<dbReference type="SUPFAM" id="SSF46689">
    <property type="entry name" value="Homeodomain-like"/>
    <property type="match status" value="1"/>
</dbReference>
<feature type="domain" description="HTH araC/xylS-type" evidence="9">
    <location>
        <begin position="1277"/>
        <end position="1376"/>
    </location>
</feature>
<evidence type="ECO:0000259" key="9">
    <source>
        <dbReference type="PROSITE" id="PS01124"/>
    </source>
</evidence>
<protein>
    <recommendedName>
        <fullName evidence="2">histidine kinase</fullName>
        <ecNumber evidence="2">2.7.13.3</ecNumber>
    </recommendedName>
</protein>
<evidence type="ECO:0000256" key="6">
    <source>
        <dbReference type="ARBA" id="ARBA00023163"/>
    </source>
</evidence>
<dbReference type="Gene3D" id="1.10.287.130">
    <property type="match status" value="1"/>
</dbReference>
<dbReference type="SUPFAM" id="SSF63829">
    <property type="entry name" value="Calcium-dependent phosphotriesterase"/>
    <property type="match status" value="1"/>
</dbReference>
<feature type="signal peptide" evidence="8">
    <location>
        <begin position="1"/>
        <end position="16"/>
    </location>
</feature>
<dbReference type="SUPFAM" id="SSF50998">
    <property type="entry name" value="Quinoprotein alcohol dehydrogenase-like"/>
    <property type="match status" value="1"/>
</dbReference>
<dbReference type="Pfam" id="PF07495">
    <property type="entry name" value="Y_Y_Y"/>
    <property type="match status" value="1"/>
</dbReference>
<keyword evidence="4" id="KW-0805">Transcription regulation</keyword>
<dbReference type="InterPro" id="IPR015943">
    <property type="entry name" value="WD40/YVTN_repeat-like_dom_sf"/>
</dbReference>
<evidence type="ECO:0000256" key="1">
    <source>
        <dbReference type="ARBA" id="ARBA00000085"/>
    </source>
</evidence>
<accession>A0ABW5MC83</accession>
<evidence type="ECO:0000313" key="13">
    <source>
        <dbReference type="Proteomes" id="UP001597469"/>
    </source>
</evidence>
<dbReference type="GO" id="GO:0005524">
    <property type="term" value="F:ATP binding"/>
    <property type="evidence" value="ECO:0007669"/>
    <property type="project" value="UniProtKB-KW"/>
</dbReference>
<dbReference type="Pfam" id="PF02518">
    <property type="entry name" value="HATPase_c"/>
    <property type="match status" value="1"/>
</dbReference>
<dbReference type="Gene3D" id="3.40.50.2300">
    <property type="match status" value="1"/>
</dbReference>
<gene>
    <name evidence="12" type="ORF">ACFSUS_28570</name>
</gene>
<keyword evidence="3 7" id="KW-0597">Phosphoprotein</keyword>
<dbReference type="CDD" id="cd00082">
    <property type="entry name" value="HisKA"/>
    <property type="match status" value="1"/>
</dbReference>
<dbReference type="SUPFAM" id="SSF52172">
    <property type="entry name" value="CheY-like"/>
    <property type="match status" value="1"/>
</dbReference>
<dbReference type="InterPro" id="IPR013783">
    <property type="entry name" value="Ig-like_fold"/>
</dbReference>
<keyword evidence="6" id="KW-0804">Transcription</keyword>
<dbReference type="Gene3D" id="2.60.40.10">
    <property type="entry name" value="Immunoglobulins"/>
    <property type="match status" value="1"/>
</dbReference>
<dbReference type="InterPro" id="IPR036890">
    <property type="entry name" value="HATPase_C_sf"/>
</dbReference>
<dbReference type="InterPro" id="IPR011110">
    <property type="entry name" value="Reg_prop"/>
</dbReference>
<comment type="catalytic activity">
    <reaction evidence="1">
        <text>ATP + protein L-histidine = ADP + protein N-phospho-L-histidine.</text>
        <dbReference type="EC" id="2.7.13.3"/>
    </reaction>
</comment>
<dbReference type="InterPro" id="IPR018062">
    <property type="entry name" value="HTH_AraC-typ_CS"/>
</dbReference>